<feature type="transmembrane region" description="Helical" evidence="1">
    <location>
        <begin position="277"/>
        <end position="296"/>
    </location>
</feature>
<feature type="transmembrane region" description="Helical" evidence="1">
    <location>
        <begin position="99"/>
        <end position="117"/>
    </location>
</feature>
<organism evidence="2 3">
    <name type="scientific">Chryseobacterium oncorhynchi</name>
    <dbReference type="NCBI Taxonomy" id="741074"/>
    <lineage>
        <taxon>Bacteria</taxon>
        <taxon>Pseudomonadati</taxon>
        <taxon>Bacteroidota</taxon>
        <taxon>Flavobacteriia</taxon>
        <taxon>Flavobacteriales</taxon>
        <taxon>Weeksellaceae</taxon>
        <taxon>Chryseobacterium group</taxon>
        <taxon>Chryseobacterium</taxon>
    </lineage>
</organism>
<feature type="transmembrane region" description="Helical" evidence="1">
    <location>
        <begin position="153"/>
        <end position="182"/>
    </location>
</feature>
<protein>
    <recommendedName>
        <fullName evidence="4">Glycosyltransferase RgtA/B/C/D-like domain-containing protein</fullName>
    </recommendedName>
</protein>
<keyword evidence="1" id="KW-0472">Membrane</keyword>
<feature type="transmembrane region" description="Helical" evidence="1">
    <location>
        <begin position="243"/>
        <end position="265"/>
    </location>
</feature>
<dbReference type="AlphaFoldDB" id="A0A316WX50"/>
<feature type="transmembrane region" description="Helical" evidence="1">
    <location>
        <begin position="68"/>
        <end position="87"/>
    </location>
</feature>
<proteinExistence type="predicted"/>
<comment type="caution">
    <text evidence="2">The sequence shown here is derived from an EMBL/GenBank/DDBJ whole genome shotgun (WGS) entry which is preliminary data.</text>
</comment>
<feature type="transmembrane region" description="Helical" evidence="1">
    <location>
        <begin position="338"/>
        <end position="356"/>
    </location>
</feature>
<sequence length="512" mass="59274">MYILIMLSTTENYFTYILDDAYIHLALAKNFALHGVWGVTKYAFSSSSSSPIFTFIISAFISVFGNHAIIPLAFNIIAAFMLIIVLNKYYSNYFNQSRYIVIASLFTLFFAVLHVQIVSGMEHVLQVLVIAANIYCFQKWIKDSFKKGIYAYWFYFTILLLGLIRFESMFYFAALSFVFLLIKKFKNAVLVLIIGFVPILFFGYFNYPRSGYFFPNSVVVKGTLLDLSGNVFSQALEIILRKLILNITFYKIGIFPLLIGVILIYRDYKSKLNFQNIVLKNFMFLVWSLVLILHCLFGEVKSIFRYEAYLLVAFAMILIPKLVSFFTKPLLTFKTEKIIGTFVLVNMALLIYKFGYAHTLITNGSANIYQQQVESARFLHTYYNDSKVVANDIGAVTYFTDIHLLDFMGLGSMEMVKFKIEKKFFDDEVEDFLTKYTRDNNYQLAIAYEEWLDGHTPKNWKKVAVLKTSGSCAVLGEDHLYIYSINPKIHNTLKEQVRNFNWNKKVTLTIIE</sequence>
<keyword evidence="1" id="KW-0812">Transmembrane</keyword>
<name>A0A316WX50_9FLAO</name>
<keyword evidence="3" id="KW-1185">Reference proteome</keyword>
<evidence type="ECO:0000256" key="1">
    <source>
        <dbReference type="SAM" id="Phobius"/>
    </source>
</evidence>
<feature type="transmembrane region" description="Helical" evidence="1">
    <location>
        <begin position="188"/>
        <end position="207"/>
    </location>
</feature>
<keyword evidence="1" id="KW-1133">Transmembrane helix</keyword>
<gene>
    <name evidence="2" type="ORF">C1638_013060</name>
</gene>
<evidence type="ECO:0000313" key="2">
    <source>
        <dbReference type="EMBL" id="PWN64793.1"/>
    </source>
</evidence>
<evidence type="ECO:0008006" key="4">
    <source>
        <dbReference type="Google" id="ProtNLM"/>
    </source>
</evidence>
<evidence type="ECO:0000313" key="3">
    <source>
        <dbReference type="Proteomes" id="UP000236182"/>
    </source>
</evidence>
<reference evidence="2" key="1">
    <citation type="submission" date="2018-04" db="EMBL/GenBank/DDBJ databases">
        <title>Draft Genome Sequences of Chryseobacterium lactis NCTC11390T isolated from milk, Chryseobacterium oncorhynchi 701B-08T from rainbow trout, and Chryseobacterium viscerum 687B-08T from diseased fish.</title>
        <authorList>
            <person name="Jeong J.-J."/>
            <person name="Lee Y.J."/>
            <person name="Pathiraja D."/>
            <person name="Park B."/>
            <person name="Choi I.-G."/>
            <person name="Kim K.D."/>
        </authorList>
    </citation>
    <scope>NUCLEOTIDE SEQUENCE [LARGE SCALE GENOMIC DNA]</scope>
    <source>
        <strain evidence="2">701B-08</strain>
    </source>
</reference>
<dbReference type="EMBL" id="PPEI02000003">
    <property type="protein sequence ID" value="PWN64793.1"/>
    <property type="molecule type" value="Genomic_DNA"/>
</dbReference>
<dbReference type="Proteomes" id="UP000236182">
    <property type="component" value="Unassembled WGS sequence"/>
</dbReference>
<feature type="transmembrane region" description="Helical" evidence="1">
    <location>
        <begin position="308"/>
        <end position="326"/>
    </location>
</feature>
<accession>A0A316WX50</accession>